<dbReference type="Proteomes" id="UP001055156">
    <property type="component" value="Unassembled WGS sequence"/>
</dbReference>
<dbReference type="CDD" id="cd11528">
    <property type="entry name" value="NTP-PPase_MazG_Nterm"/>
    <property type="match status" value="1"/>
</dbReference>
<evidence type="ECO:0000313" key="2">
    <source>
        <dbReference type="EMBL" id="GJE27486.1"/>
    </source>
</evidence>
<name>A0ABQ4TAW5_METOR</name>
<dbReference type="PANTHER" id="PTHR30522">
    <property type="entry name" value="NUCLEOSIDE TRIPHOSPHATE PYROPHOSPHOHYDROLASE"/>
    <property type="match status" value="1"/>
</dbReference>
<gene>
    <name evidence="2" type="primary">mazG</name>
    <name evidence="2" type="ORF">LKMONMHP_2345</name>
</gene>
<dbReference type="Gene3D" id="1.10.287.1080">
    <property type="entry name" value="MazG-like"/>
    <property type="match status" value="2"/>
</dbReference>
<dbReference type="RefSeq" id="WP_238311345.1">
    <property type="nucleotide sequence ID" value="NZ_BPQV01000006.1"/>
</dbReference>
<dbReference type="InterPro" id="IPR011551">
    <property type="entry name" value="NTP_PyrPHydrolase_MazG"/>
</dbReference>
<dbReference type="NCBIfam" id="NF007113">
    <property type="entry name" value="PRK09562.1"/>
    <property type="match status" value="1"/>
</dbReference>
<dbReference type="InterPro" id="IPR048011">
    <property type="entry name" value="NTP-PPase_MazG-like_C"/>
</dbReference>
<dbReference type="SUPFAM" id="SSF101386">
    <property type="entry name" value="all-alpha NTP pyrophosphatases"/>
    <property type="match status" value="2"/>
</dbReference>
<reference evidence="2" key="2">
    <citation type="submission" date="2021-08" db="EMBL/GenBank/DDBJ databases">
        <authorList>
            <person name="Tani A."/>
            <person name="Ola A."/>
            <person name="Ogura Y."/>
            <person name="Katsura K."/>
            <person name="Hayashi T."/>
        </authorList>
    </citation>
    <scope>NUCLEOTIDE SEQUENCE</scope>
    <source>
        <strain evidence="2">NBRC 15689</strain>
    </source>
</reference>
<evidence type="ECO:0000259" key="1">
    <source>
        <dbReference type="Pfam" id="PF03819"/>
    </source>
</evidence>
<evidence type="ECO:0000313" key="3">
    <source>
        <dbReference type="Proteomes" id="UP001055156"/>
    </source>
</evidence>
<proteinExistence type="predicted"/>
<dbReference type="NCBIfam" id="TIGR00444">
    <property type="entry name" value="mazG"/>
    <property type="match status" value="1"/>
</dbReference>
<sequence>MTQFSSVDRLLSIMMTLRDPEKGCAWDVAQTPATIIPFTIEEAYEVAEAVDQGDAFELRDELGDLLLQVVFQARMAEEAGSFAFSDVVEAIIRKLIRRHPHVFDASGNLLAPEERRTDPEAIKQAWERIKAEERAEKAGRGVRKPQGPLAGVPSALPALMRAEKISRKAAGYGFDWPNAADVLAKVREEVLEVEQSLAEDDREAVAEEIGDLLFSVANLARHAGVDPEEALRRGTQKFIRRFEAMADLLARQGQNLDESDLPAMEAAWQAVKQVEKAGR</sequence>
<dbReference type="InterPro" id="IPR004518">
    <property type="entry name" value="MazG-like_dom"/>
</dbReference>
<feature type="domain" description="NTP pyrophosphohydrolase MazG-like" evidence="1">
    <location>
        <begin position="30"/>
        <end position="103"/>
    </location>
</feature>
<feature type="domain" description="NTP pyrophosphohydrolase MazG-like" evidence="1">
    <location>
        <begin position="182"/>
        <end position="242"/>
    </location>
</feature>
<dbReference type="PANTHER" id="PTHR30522:SF0">
    <property type="entry name" value="NUCLEOSIDE TRIPHOSPHATE PYROPHOSPHOHYDROLASE"/>
    <property type="match status" value="1"/>
</dbReference>
<dbReference type="EMBL" id="BPQV01000006">
    <property type="protein sequence ID" value="GJE27486.1"/>
    <property type="molecule type" value="Genomic_DNA"/>
</dbReference>
<dbReference type="InterPro" id="IPR048015">
    <property type="entry name" value="NTP-PPase_MazG-like_N"/>
</dbReference>
<comment type="caution">
    <text evidence="2">The sequence shown here is derived from an EMBL/GenBank/DDBJ whole genome shotgun (WGS) entry which is preliminary data.</text>
</comment>
<dbReference type="Pfam" id="PF03819">
    <property type="entry name" value="MazG"/>
    <property type="match status" value="2"/>
</dbReference>
<keyword evidence="3" id="KW-1185">Reference proteome</keyword>
<organism evidence="2 3">
    <name type="scientific">Methylobacterium organophilum</name>
    <dbReference type="NCBI Taxonomy" id="410"/>
    <lineage>
        <taxon>Bacteria</taxon>
        <taxon>Pseudomonadati</taxon>
        <taxon>Pseudomonadota</taxon>
        <taxon>Alphaproteobacteria</taxon>
        <taxon>Hyphomicrobiales</taxon>
        <taxon>Methylobacteriaceae</taxon>
        <taxon>Methylobacterium</taxon>
    </lineage>
</organism>
<accession>A0ABQ4TAW5</accession>
<protein>
    <submittedName>
        <fullName evidence="2">Nucleoside triphosphate pyrophosphohydrolase</fullName>
    </submittedName>
</protein>
<reference evidence="2" key="1">
    <citation type="journal article" date="2021" name="Front. Microbiol.">
        <title>Comprehensive Comparative Genomics and Phenotyping of Methylobacterium Species.</title>
        <authorList>
            <person name="Alessa O."/>
            <person name="Ogura Y."/>
            <person name="Fujitani Y."/>
            <person name="Takami H."/>
            <person name="Hayashi T."/>
            <person name="Sahin N."/>
            <person name="Tani A."/>
        </authorList>
    </citation>
    <scope>NUCLEOTIDE SEQUENCE</scope>
    <source>
        <strain evidence="2">NBRC 15689</strain>
    </source>
</reference>
<dbReference type="CDD" id="cd11529">
    <property type="entry name" value="NTP-PPase_MazG_Cterm"/>
    <property type="match status" value="1"/>
</dbReference>